<dbReference type="RefSeq" id="WP_214506440.1">
    <property type="nucleotide sequence ID" value="NZ_JAHEPS010000002.1"/>
</dbReference>
<protein>
    <recommendedName>
        <fullName evidence="4">Phosphate ABC transporter substrate-binding protein</fullName>
    </recommendedName>
</protein>
<dbReference type="Proteomes" id="UP001195903">
    <property type="component" value="Unassembled WGS sequence"/>
</dbReference>
<keyword evidence="3" id="KW-1185">Reference proteome</keyword>
<accession>A0ABS5V199</accession>
<gene>
    <name evidence="2" type="ORF">KJI95_06855</name>
</gene>
<keyword evidence="1" id="KW-0732">Signal</keyword>
<dbReference type="Gene3D" id="3.40.190.10">
    <property type="entry name" value="Periplasmic binding protein-like II"/>
    <property type="match status" value="1"/>
</dbReference>
<proteinExistence type="predicted"/>
<organism evidence="2 3">
    <name type="scientific">Shewanella jiangmenensis</name>
    <dbReference type="NCBI Taxonomy" id="2837387"/>
    <lineage>
        <taxon>Bacteria</taxon>
        <taxon>Pseudomonadati</taxon>
        <taxon>Pseudomonadota</taxon>
        <taxon>Gammaproteobacteria</taxon>
        <taxon>Alteromonadales</taxon>
        <taxon>Shewanellaceae</taxon>
        <taxon>Shewanella</taxon>
    </lineage>
</organism>
<reference evidence="2 3" key="1">
    <citation type="submission" date="2021-05" db="EMBL/GenBank/DDBJ databases">
        <title>Shewanella sp. JM162201.</title>
        <authorList>
            <person name="Xu S."/>
            <person name="Li A."/>
        </authorList>
    </citation>
    <scope>NUCLEOTIDE SEQUENCE [LARGE SCALE GENOMIC DNA]</scope>
    <source>
        <strain evidence="2 3">JM162201</strain>
    </source>
</reference>
<feature type="chain" id="PRO_5045953920" description="Phosphate ABC transporter substrate-binding protein" evidence="1">
    <location>
        <begin position="20"/>
        <end position="141"/>
    </location>
</feature>
<evidence type="ECO:0000256" key="1">
    <source>
        <dbReference type="SAM" id="SignalP"/>
    </source>
</evidence>
<feature type="signal peptide" evidence="1">
    <location>
        <begin position="1"/>
        <end position="19"/>
    </location>
</feature>
<sequence>MKLTTSILIACLLAAPVHGEEALFVVVNAGSEVAELSHHELVDIFMGRYNTFPDGAQVTVFDNDSVQGLRERFYRQLVDRSLAQVDSYWARLQFSGRVTQPEELGSAAQLQEKMRTTRSAITFVSEGQLNDSLKVVHRFDP</sequence>
<comment type="caution">
    <text evidence="2">The sequence shown here is derived from an EMBL/GenBank/DDBJ whole genome shotgun (WGS) entry which is preliminary data.</text>
</comment>
<evidence type="ECO:0008006" key="4">
    <source>
        <dbReference type="Google" id="ProtNLM"/>
    </source>
</evidence>
<dbReference type="SUPFAM" id="SSF53850">
    <property type="entry name" value="Periplasmic binding protein-like II"/>
    <property type="match status" value="1"/>
</dbReference>
<dbReference type="EMBL" id="JAHEPS010000002">
    <property type="protein sequence ID" value="MBT1444243.1"/>
    <property type="molecule type" value="Genomic_DNA"/>
</dbReference>
<evidence type="ECO:0000313" key="2">
    <source>
        <dbReference type="EMBL" id="MBT1444243.1"/>
    </source>
</evidence>
<name>A0ABS5V199_9GAMM</name>
<evidence type="ECO:0000313" key="3">
    <source>
        <dbReference type="Proteomes" id="UP001195903"/>
    </source>
</evidence>